<protein>
    <recommendedName>
        <fullName evidence="4">Sushi domain-containing protein</fullName>
    </recommendedName>
</protein>
<proteinExistence type="predicted"/>
<dbReference type="Proteomes" id="UP001244341">
    <property type="component" value="Chromosome 10b"/>
</dbReference>
<feature type="domain" description="Sushi" evidence="4">
    <location>
        <begin position="1051"/>
        <end position="1106"/>
    </location>
</feature>
<dbReference type="InterPro" id="IPR000436">
    <property type="entry name" value="Sushi_SCR_CCP_dom"/>
</dbReference>
<evidence type="ECO:0000256" key="2">
    <source>
        <dbReference type="SAM" id="MobiDB-lite"/>
    </source>
</evidence>
<feature type="domain" description="Sushi" evidence="4">
    <location>
        <begin position="863"/>
        <end position="918"/>
    </location>
</feature>
<keyword evidence="3" id="KW-0732">Signal</keyword>
<reference evidence="5 6" key="1">
    <citation type="submission" date="2023-05" db="EMBL/GenBank/DDBJ databases">
        <title>A 100% complete, gapless, phased diploid assembly of the Scenedesmus obliquus UTEX 3031 genome.</title>
        <authorList>
            <person name="Biondi T.C."/>
            <person name="Hanschen E.R."/>
            <person name="Kwon T."/>
            <person name="Eng W."/>
            <person name="Kruse C.P.S."/>
            <person name="Koehler S.I."/>
            <person name="Kunde Y."/>
            <person name="Gleasner C.D."/>
            <person name="You Mak K.T."/>
            <person name="Polle J."/>
            <person name="Hovde B.T."/>
            <person name="Starkenburg S.R."/>
        </authorList>
    </citation>
    <scope>NUCLEOTIDE SEQUENCE [LARGE SCALE GENOMIC DNA]</scope>
    <source>
        <strain evidence="5 6">DOE0152z</strain>
    </source>
</reference>
<feature type="domain" description="Sushi" evidence="4">
    <location>
        <begin position="1292"/>
        <end position="1349"/>
    </location>
</feature>
<feature type="compositionally biased region" description="Pro residues" evidence="2">
    <location>
        <begin position="307"/>
        <end position="318"/>
    </location>
</feature>
<evidence type="ECO:0000256" key="1">
    <source>
        <dbReference type="ARBA" id="ARBA00023157"/>
    </source>
</evidence>
<keyword evidence="1" id="KW-1015">Disulfide bond</keyword>
<organism evidence="5 6">
    <name type="scientific">Tetradesmus obliquus</name>
    <name type="common">Green alga</name>
    <name type="synonym">Acutodesmus obliquus</name>
    <dbReference type="NCBI Taxonomy" id="3088"/>
    <lineage>
        <taxon>Eukaryota</taxon>
        <taxon>Viridiplantae</taxon>
        <taxon>Chlorophyta</taxon>
        <taxon>core chlorophytes</taxon>
        <taxon>Chlorophyceae</taxon>
        <taxon>CS clade</taxon>
        <taxon>Sphaeropleales</taxon>
        <taxon>Scenedesmaceae</taxon>
        <taxon>Tetradesmus</taxon>
    </lineage>
</organism>
<feature type="signal peptide" evidence="3">
    <location>
        <begin position="1"/>
        <end position="23"/>
    </location>
</feature>
<dbReference type="SMART" id="SM00032">
    <property type="entry name" value="CCP"/>
    <property type="match status" value="4"/>
</dbReference>
<accession>A0ABY8UEW6</accession>
<feature type="chain" id="PRO_5045466320" description="Sushi domain-containing protein" evidence="3">
    <location>
        <begin position="24"/>
        <end position="1625"/>
    </location>
</feature>
<dbReference type="SUPFAM" id="SSF110296">
    <property type="entry name" value="Oligoxyloglucan reducing end-specific cellobiohydrolase"/>
    <property type="match status" value="1"/>
</dbReference>
<evidence type="ECO:0000313" key="6">
    <source>
        <dbReference type="Proteomes" id="UP001244341"/>
    </source>
</evidence>
<evidence type="ECO:0000259" key="4">
    <source>
        <dbReference type="SMART" id="SM00032"/>
    </source>
</evidence>
<evidence type="ECO:0000256" key="3">
    <source>
        <dbReference type="SAM" id="SignalP"/>
    </source>
</evidence>
<keyword evidence="6" id="KW-1185">Reference proteome</keyword>
<name>A0ABY8UEW6_TETOB</name>
<feature type="region of interest" description="Disordered" evidence="2">
    <location>
        <begin position="290"/>
        <end position="328"/>
    </location>
</feature>
<sequence length="1625" mass="164660">MKPLQFVLLTIATAVHCCPRARASEGAPAAATAAATAPPCPTGYRAESKGEASADSNGIGWTRDQAGLAGLVVASRTSACKCAPGWGSHVLAGTGPLQLPTAAPSCPFFIVNGANAANCRCFRCPAGHTSFGGLLNSAGAACRKTSSTPRPPPAPARTADGTAQTAYIRVNFTAPAASAPCSHALKARLAKTLRAGLTSRHKNTRNAAVTVQRCTAYPTARRGAAPAQKADKYLIDFKVDFEGRRYDIFAITGTSANPDTQQGICTYGICTDIEGAAGAVTEACAADAAFDDPLPPPSPSPTVRSPSPSPSPSPPPPGTCLSAPTASTPNSPGWPATCAGTAVGNSCKAPCDTAAGATGTSYTASCIAGGKWNVTGNCTAAPKTCSKAPDATTDITNQTSGWAASCVGAAIGTTCQAPCTSSFTGSGYQVNCTAAGTWGAPTGNCALKTCSGAPSATAPSNSTGWPARCTNLTIGATCTANCTAEATGPGLIATCSDAEIWTVTGNCTAKVCTGTPPAASNATAWNTTACAGKLMGGDCSAACLPTATGAGYVATCTRDGTWNVTGSCAVKSCETAPAASAHGGSWLAANGSACSNVSSGGVCRSNCTFISTGTPYTVTCTAGNWTVTGNCTLKTCTNLPATVLAPNSAGWPSTTNSTANITSCIGTAINGTCRAPCASNATGIGYIATCNDTNTWQVTGSCAIRNCTMQPPFNLTLMVEWSANCSNTINGGNCNASCLTTATGPGYTSICREGTWLNATGSCVAKTCFQNPPDQSNQAAGWSCPSNSTSSTLLDQSCSTSCASNFSGPGYQAFCTNDADFWPGMNGTVNATTGQVINGIVVPRPSVVFGSWRVTGSCQLRVCPGLPGVPPYAASDWNASCANLTAGSNCTLACAANSTGGSYTALCLNGNWTVTGECSLNQCPAQPLTAAGYGTPLPYSAQQSWNCSATTPGSSCSLPCTNNATGMYYATCTNNSNWTISGGCSLKTCLGLPPLGAFAEGWPASCANATHGSLCNATCWGNSTGAWQALCNSGNWTITTPPGSGRRLKTCPGLPPAEDLALNWSATCTNAVHGTVCESNCTANATGLARALCSNGSWVISQESTCTLTTCPGLPPLGAFAEGWPASCANATHGSLCNATCWGNSTGAWQALCNSGNWTITTPPGSGCRLKTCPVSPPAHYLTLGWNTSCTNAVHGTVCESNCTANATGLARALCSNGSWVISQESTCALRVCPGLPAVPPNAASNWNASCANLTVGSQCRLACAANTTGIGYMAFCRSSTNWTVTGECSCCIADPPAALVLYAAWDCGDNTANGRECTAAGCTPGYAVVGPITATCQDGVWGSPTGSCSAVSAVGSPYTAPGLSMDLASGQLLMIGLPEWYDVIADNWFAGSVSVSADAGYTWTIPASSPANRWEAVTMSCCGTRQFALSGLVSGYAQGGLWVSLDAGVTWSRIVIPSVAAMADVHQSVSANDAGTRVAVGTTQQVLLGEDSGAGQFRWRQILVTDASMSAAMNGVGDVVVAWVDDRSDRPDLVDLRKVLYISVDGGSNWVQRTPAAAASSSESLWVQPQWRQVAVSADGFRMAALRGSGEPYLAQGSIYISSNAGRDWVRYDLGSPLGGCLTM</sequence>
<gene>
    <name evidence="5" type="ORF">OEZ85_003366</name>
</gene>
<dbReference type="EMBL" id="CP126217">
    <property type="protein sequence ID" value="WIA18661.1"/>
    <property type="molecule type" value="Genomic_DNA"/>
</dbReference>
<evidence type="ECO:0000313" key="5">
    <source>
        <dbReference type="EMBL" id="WIA18661.1"/>
    </source>
</evidence>
<feature type="domain" description="Sushi" evidence="4">
    <location>
        <begin position="1233"/>
        <end position="1289"/>
    </location>
</feature>